<dbReference type="PANTHER" id="PTHR23502">
    <property type="entry name" value="MAJOR FACILITATOR SUPERFAMILY"/>
    <property type="match status" value="1"/>
</dbReference>
<dbReference type="CDD" id="cd17323">
    <property type="entry name" value="MFS_Tpo1_MDR_like"/>
    <property type="match status" value="1"/>
</dbReference>
<dbReference type="InterPro" id="IPR036259">
    <property type="entry name" value="MFS_trans_sf"/>
</dbReference>
<evidence type="ECO:0000256" key="8">
    <source>
        <dbReference type="SAM" id="Phobius"/>
    </source>
</evidence>
<evidence type="ECO:0000256" key="7">
    <source>
        <dbReference type="ARBA" id="ARBA00038459"/>
    </source>
</evidence>
<comment type="caution">
    <text evidence="10">The sequence shown here is derived from an EMBL/GenBank/DDBJ whole genome shotgun (WGS) entry which is preliminary data.</text>
</comment>
<dbReference type="EMBL" id="CAJNOJ010000139">
    <property type="protein sequence ID" value="CAF1184716.1"/>
    <property type="molecule type" value="Genomic_DNA"/>
</dbReference>
<feature type="transmembrane region" description="Helical" evidence="8">
    <location>
        <begin position="222"/>
        <end position="245"/>
    </location>
</feature>
<feature type="transmembrane region" description="Helical" evidence="8">
    <location>
        <begin position="195"/>
        <end position="216"/>
    </location>
</feature>
<dbReference type="Gene3D" id="1.20.1250.20">
    <property type="entry name" value="MFS general substrate transporter like domains"/>
    <property type="match status" value="1"/>
</dbReference>
<keyword evidence="6 8" id="KW-0472">Membrane</keyword>
<feature type="transmembrane region" description="Helical" evidence="8">
    <location>
        <begin position="68"/>
        <end position="90"/>
    </location>
</feature>
<feature type="transmembrane region" description="Helical" evidence="8">
    <location>
        <begin position="161"/>
        <end position="183"/>
    </location>
</feature>
<gene>
    <name evidence="11" type="ORF">EDS130_LOCUS24451</name>
    <name evidence="10" type="ORF">XAT740_LOCUS2265</name>
</gene>
<keyword evidence="4 8" id="KW-0812">Transmembrane</keyword>
<feature type="transmembrane region" description="Helical" evidence="8">
    <location>
        <begin position="300"/>
        <end position="326"/>
    </location>
</feature>
<keyword evidence="5 8" id="KW-1133">Transmembrane helix</keyword>
<dbReference type="GO" id="GO:0005886">
    <property type="term" value="C:plasma membrane"/>
    <property type="evidence" value="ECO:0007669"/>
    <property type="project" value="UniProtKB-SubCell"/>
</dbReference>
<dbReference type="PANTHER" id="PTHR23502:SF186">
    <property type="entry name" value="MAJOR FACILITATOR SUPERFAMILY (MFS) PROFILE DOMAIN-CONTAINING PROTEIN"/>
    <property type="match status" value="1"/>
</dbReference>
<dbReference type="InterPro" id="IPR011701">
    <property type="entry name" value="MFS"/>
</dbReference>
<evidence type="ECO:0000256" key="1">
    <source>
        <dbReference type="ARBA" id="ARBA00004651"/>
    </source>
</evidence>
<evidence type="ECO:0000256" key="4">
    <source>
        <dbReference type="ARBA" id="ARBA00022692"/>
    </source>
</evidence>
<dbReference type="FunFam" id="1.20.1250.20:FF:000011">
    <property type="entry name" value="MFS multidrug transporter, putative"/>
    <property type="match status" value="1"/>
</dbReference>
<feature type="transmembrane region" description="Helical" evidence="8">
    <location>
        <begin position="105"/>
        <end position="124"/>
    </location>
</feature>
<evidence type="ECO:0000259" key="9">
    <source>
        <dbReference type="PROSITE" id="PS50850"/>
    </source>
</evidence>
<feature type="transmembrane region" description="Helical" evidence="8">
    <location>
        <begin position="436"/>
        <end position="461"/>
    </location>
</feature>
<feature type="transmembrane region" description="Helical" evidence="8">
    <location>
        <begin position="136"/>
        <end position="155"/>
    </location>
</feature>
<keyword evidence="3" id="KW-1003">Cell membrane</keyword>
<feature type="transmembrane region" description="Helical" evidence="8">
    <location>
        <begin position="338"/>
        <end position="357"/>
    </location>
</feature>
<dbReference type="GO" id="GO:0022857">
    <property type="term" value="F:transmembrane transporter activity"/>
    <property type="evidence" value="ECO:0007669"/>
    <property type="project" value="InterPro"/>
</dbReference>
<dbReference type="Proteomes" id="UP000663852">
    <property type="component" value="Unassembled WGS sequence"/>
</dbReference>
<dbReference type="Proteomes" id="UP000663828">
    <property type="component" value="Unassembled WGS sequence"/>
</dbReference>
<dbReference type="EMBL" id="CAJNOR010000076">
    <property type="protein sequence ID" value="CAF0786647.1"/>
    <property type="molecule type" value="Genomic_DNA"/>
</dbReference>
<dbReference type="AlphaFoldDB" id="A0A813RTN3"/>
<evidence type="ECO:0000313" key="11">
    <source>
        <dbReference type="EMBL" id="CAF1184716.1"/>
    </source>
</evidence>
<evidence type="ECO:0000313" key="10">
    <source>
        <dbReference type="EMBL" id="CAF0786647.1"/>
    </source>
</evidence>
<evidence type="ECO:0000256" key="2">
    <source>
        <dbReference type="ARBA" id="ARBA00022448"/>
    </source>
</evidence>
<dbReference type="SUPFAM" id="SSF103473">
    <property type="entry name" value="MFS general substrate transporter"/>
    <property type="match status" value="1"/>
</dbReference>
<dbReference type="OrthoDB" id="446368at2759"/>
<protein>
    <recommendedName>
        <fullName evidence="9">Major facilitator superfamily (MFS) profile domain-containing protein</fullName>
    </recommendedName>
</protein>
<dbReference type="InterPro" id="IPR020846">
    <property type="entry name" value="MFS_dom"/>
</dbReference>
<comment type="similarity">
    <text evidence="7">Belongs to the major facilitator superfamily. DHA1 family. Polyamines/proton antiporter (TC 2.A.1.2.16) subfamily.</text>
</comment>
<dbReference type="PROSITE" id="PS50850">
    <property type="entry name" value="MFS"/>
    <property type="match status" value="1"/>
</dbReference>
<organism evidence="10 12">
    <name type="scientific">Adineta ricciae</name>
    <name type="common">Rotifer</name>
    <dbReference type="NCBI Taxonomy" id="249248"/>
    <lineage>
        <taxon>Eukaryota</taxon>
        <taxon>Metazoa</taxon>
        <taxon>Spiralia</taxon>
        <taxon>Gnathifera</taxon>
        <taxon>Rotifera</taxon>
        <taxon>Eurotatoria</taxon>
        <taxon>Bdelloidea</taxon>
        <taxon>Adinetida</taxon>
        <taxon>Adinetidae</taxon>
        <taxon>Adineta</taxon>
    </lineage>
</organism>
<keyword evidence="2" id="KW-0813">Transport</keyword>
<feature type="transmembrane region" description="Helical" evidence="8">
    <location>
        <begin position="378"/>
        <end position="399"/>
    </location>
</feature>
<accession>A0A813RTN3</accession>
<feature type="domain" description="Major facilitator superfamily (MFS) profile" evidence="9">
    <location>
        <begin position="70"/>
        <end position="497"/>
    </location>
</feature>
<proteinExistence type="inferred from homology"/>
<comment type="subcellular location">
    <subcellularLocation>
        <location evidence="1">Cell membrane</location>
        <topology evidence="1">Multi-pass membrane protein</topology>
    </subcellularLocation>
</comment>
<feature type="transmembrane region" description="Helical" evidence="8">
    <location>
        <begin position="405"/>
        <end position="429"/>
    </location>
</feature>
<name>A0A813RTN3_ADIRI</name>
<sequence length="532" mass="59617">MLPDLSTNSASGSDMIRSWLPWKVKQLGTFTLLKEKYPGDGTKDSPFTINWLDNDPENPKKWPTLYKFFLILITCNIGFSIGFVTSAYIGPFNEIKNQFDTDGELVILGLSLFSLSFAITPLFWAPFSEMFGRRPLFILTFGILTVFNAATAGSQNIWTLIILRVFAGAFGASSMVNAAGVIADLFDAAERGIPLSIFVAATFLGIVIGPIVGAFMGETVGWRWVEGVMGILDGILWIIMCLFLPETYNPLLLHKRAVKLSDASKKVYRTKFEAQHLPKFREILKTSLFRPWIILFREPIVLLLSIYMAIIFGILNMFVAAFPIVYEEKRDWSEGISQLPFLGILLGVVLCTIYSLLDNVRYNNSAKNSHDGHAPPELRLPPAIVGSICLPAGLFWFAWSNSPSVHWIVSVLATVPFGFGINAIFVGIFNYLIDAYTIYAASTLGANMIIRYTFGAAFVLFTTQMYDKLGIHWATSIIAFLTLICAPFPFLFYKYGARIRKRCRFAAEVEQLTQQTFPTKVNVQEEILEIYV</sequence>
<evidence type="ECO:0000256" key="5">
    <source>
        <dbReference type="ARBA" id="ARBA00022989"/>
    </source>
</evidence>
<keyword evidence="12" id="KW-1185">Reference proteome</keyword>
<feature type="transmembrane region" description="Helical" evidence="8">
    <location>
        <begin position="473"/>
        <end position="493"/>
    </location>
</feature>
<evidence type="ECO:0000256" key="6">
    <source>
        <dbReference type="ARBA" id="ARBA00023136"/>
    </source>
</evidence>
<evidence type="ECO:0000313" key="12">
    <source>
        <dbReference type="Proteomes" id="UP000663828"/>
    </source>
</evidence>
<dbReference type="Pfam" id="PF07690">
    <property type="entry name" value="MFS_1"/>
    <property type="match status" value="1"/>
</dbReference>
<reference evidence="10" key="1">
    <citation type="submission" date="2021-02" db="EMBL/GenBank/DDBJ databases">
        <authorList>
            <person name="Nowell W R."/>
        </authorList>
    </citation>
    <scope>NUCLEOTIDE SEQUENCE</scope>
</reference>
<evidence type="ECO:0000256" key="3">
    <source>
        <dbReference type="ARBA" id="ARBA00022475"/>
    </source>
</evidence>